<proteinExistence type="predicted"/>
<dbReference type="PANTHER" id="PTHR22834">
    <property type="entry name" value="NUCLEAR FUSION PROTEIN FUS2"/>
    <property type="match status" value="1"/>
</dbReference>
<feature type="compositionally biased region" description="Polar residues" evidence="7">
    <location>
        <begin position="1434"/>
        <end position="1453"/>
    </location>
</feature>
<evidence type="ECO:0000256" key="2">
    <source>
        <dbReference type="ARBA" id="ARBA00004348"/>
    </source>
</evidence>
<evidence type="ECO:0000313" key="11">
    <source>
        <dbReference type="Proteomes" id="UP000664521"/>
    </source>
</evidence>
<evidence type="ECO:0000256" key="7">
    <source>
        <dbReference type="SAM" id="MobiDB-lite"/>
    </source>
</evidence>
<dbReference type="PROSITE" id="PS50010">
    <property type="entry name" value="DH_2"/>
    <property type="match status" value="1"/>
</dbReference>
<comment type="caution">
    <text evidence="10">The sequence shown here is derived from an EMBL/GenBank/DDBJ whole genome shotgun (WGS) entry which is preliminary data.</text>
</comment>
<feature type="region of interest" description="Disordered" evidence="7">
    <location>
        <begin position="977"/>
        <end position="1021"/>
    </location>
</feature>
<feature type="compositionally biased region" description="Polar residues" evidence="7">
    <location>
        <begin position="1980"/>
        <end position="1994"/>
    </location>
</feature>
<feature type="region of interest" description="Disordered" evidence="7">
    <location>
        <begin position="887"/>
        <end position="965"/>
    </location>
</feature>
<feature type="compositionally biased region" description="Polar residues" evidence="7">
    <location>
        <begin position="2008"/>
        <end position="2032"/>
    </location>
</feature>
<feature type="region of interest" description="Disordered" evidence="7">
    <location>
        <begin position="120"/>
        <end position="161"/>
    </location>
</feature>
<feature type="region of interest" description="Disordered" evidence="7">
    <location>
        <begin position="1"/>
        <end position="45"/>
    </location>
</feature>
<name>A0A8H3ISM9_9LECA</name>
<feature type="compositionally biased region" description="Polar residues" evidence="7">
    <location>
        <begin position="933"/>
        <end position="943"/>
    </location>
</feature>
<feature type="compositionally biased region" description="Pro residues" evidence="7">
    <location>
        <begin position="1247"/>
        <end position="1260"/>
    </location>
</feature>
<feature type="region of interest" description="Disordered" evidence="7">
    <location>
        <begin position="1175"/>
        <end position="1349"/>
    </location>
</feature>
<dbReference type="Gene3D" id="1.20.1270.60">
    <property type="entry name" value="Arfaptin homology (AH) domain/BAR domain"/>
    <property type="match status" value="1"/>
</dbReference>
<feature type="region of interest" description="Disordered" evidence="7">
    <location>
        <begin position="710"/>
        <end position="757"/>
    </location>
</feature>
<feature type="compositionally biased region" description="Polar residues" evidence="7">
    <location>
        <begin position="1"/>
        <end position="31"/>
    </location>
</feature>
<feature type="compositionally biased region" description="Polar residues" evidence="7">
    <location>
        <begin position="887"/>
        <end position="905"/>
    </location>
</feature>
<dbReference type="PROSITE" id="PS00741">
    <property type="entry name" value="DH_1"/>
    <property type="match status" value="1"/>
</dbReference>
<evidence type="ECO:0000256" key="4">
    <source>
        <dbReference type="ARBA" id="ARBA00022658"/>
    </source>
</evidence>
<accession>A0A8H3ISM9</accession>
<feature type="compositionally biased region" description="Low complexity" evidence="7">
    <location>
        <begin position="328"/>
        <end position="337"/>
    </location>
</feature>
<feature type="region of interest" description="Disordered" evidence="7">
    <location>
        <begin position="1926"/>
        <end position="2053"/>
    </location>
</feature>
<dbReference type="GO" id="GO:0035556">
    <property type="term" value="P:intracellular signal transduction"/>
    <property type="evidence" value="ECO:0007669"/>
    <property type="project" value="InterPro"/>
</dbReference>
<feature type="region of interest" description="Disordered" evidence="7">
    <location>
        <begin position="421"/>
        <end position="692"/>
    </location>
</feature>
<dbReference type="FunFam" id="1.20.900.10:FF:000053">
    <property type="entry name" value="Rho guanyl nucleotide exchange factor, putative"/>
    <property type="match status" value="1"/>
</dbReference>
<feature type="compositionally biased region" description="Polar residues" evidence="7">
    <location>
        <begin position="286"/>
        <end position="304"/>
    </location>
</feature>
<feature type="compositionally biased region" description="Acidic residues" evidence="7">
    <location>
        <begin position="855"/>
        <end position="866"/>
    </location>
</feature>
<reference evidence="10" key="1">
    <citation type="submission" date="2021-03" db="EMBL/GenBank/DDBJ databases">
        <authorList>
            <person name="Tagirdzhanova G."/>
        </authorList>
    </citation>
    <scope>NUCLEOTIDE SEQUENCE</scope>
</reference>
<gene>
    <name evidence="10" type="ORF">HETSPECPRED_005642</name>
</gene>
<feature type="region of interest" description="Disordered" evidence="7">
    <location>
        <begin position="1097"/>
        <end position="1124"/>
    </location>
</feature>
<dbReference type="GO" id="GO:0032955">
    <property type="term" value="P:regulation of division septum assembly"/>
    <property type="evidence" value="ECO:0007669"/>
    <property type="project" value="TreeGrafter"/>
</dbReference>
<keyword evidence="11" id="KW-1185">Reference proteome</keyword>
<dbReference type="InterPro" id="IPR000219">
    <property type="entry name" value="DH_dom"/>
</dbReference>
<evidence type="ECO:0000313" key="10">
    <source>
        <dbReference type="EMBL" id="CAF9924654.1"/>
    </source>
</evidence>
<dbReference type="Gene3D" id="1.20.900.10">
    <property type="entry name" value="Dbl homology (DH) domain"/>
    <property type="match status" value="1"/>
</dbReference>
<feature type="compositionally biased region" description="Low complexity" evidence="7">
    <location>
        <begin position="636"/>
        <end position="665"/>
    </location>
</feature>
<dbReference type="PROSITE" id="PS51021">
    <property type="entry name" value="BAR"/>
    <property type="match status" value="1"/>
</dbReference>
<dbReference type="EMBL" id="CAJPDS010000036">
    <property type="protein sequence ID" value="CAF9924654.1"/>
    <property type="molecule type" value="Genomic_DNA"/>
</dbReference>
<evidence type="ECO:0000256" key="6">
    <source>
        <dbReference type="ARBA" id="ARBA00032587"/>
    </source>
</evidence>
<feature type="compositionally biased region" description="Polar residues" evidence="7">
    <location>
        <begin position="1277"/>
        <end position="1310"/>
    </location>
</feature>
<evidence type="ECO:0000256" key="3">
    <source>
        <dbReference type="ARBA" id="ARBA00018186"/>
    </source>
</evidence>
<dbReference type="InterPro" id="IPR027267">
    <property type="entry name" value="AH/BAR_dom_sf"/>
</dbReference>
<feature type="compositionally biased region" description="Low complexity" evidence="7">
    <location>
        <begin position="1958"/>
        <end position="1969"/>
    </location>
</feature>
<feature type="region of interest" description="Disordered" evidence="7">
    <location>
        <begin position="187"/>
        <end position="386"/>
    </location>
</feature>
<dbReference type="Pfam" id="PF00621">
    <property type="entry name" value="RhoGEF"/>
    <property type="match status" value="1"/>
</dbReference>
<dbReference type="InterPro" id="IPR004148">
    <property type="entry name" value="BAR_dom"/>
</dbReference>
<feature type="compositionally biased region" description="Polar residues" evidence="7">
    <location>
        <begin position="147"/>
        <end position="157"/>
    </location>
</feature>
<evidence type="ECO:0000256" key="5">
    <source>
        <dbReference type="ARBA" id="ARBA00022949"/>
    </source>
</evidence>
<evidence type="ECO:0000256" key="1">
    <source>
        <dbReference type="ARBA" id="ARBA00004282"/>
    </source>
</evidence>
<dbReference type="InterPro" id="IPR035899">
    <property type="entry name" value="DBL_dom_sf"/>
</dbReference>
<feature type="region of interest" description="Disordered" evidence="7">
    <location>
        <begin position="820"/>
        <end position="875"/>
    </location>
</feature>
<dbReference type="InterPro" id="IPR001331">
    <property type="entry name" value="GDS_CDC24_CS"/>
</dbReference>
<dbReference type="SMART" id="SM00325">
    <property type="entry name" value="RhoGEF"/>
    <property type="match status" value="1"/>
</dbReference>
<dbReference type="GO" id="GO:0005795">
    <property type="term" value="C:Golgi stack"/>
    <property type="evidence" value="ECO:0007669"/>
    <property type="project" value="UniProtKB-SubCell"/>
</dbReference>
<feature type="compositionally biased region" description="Polar residues" evidence="7">
    <location>
        <begin position="822"/>
        <end position="852"/>
    </location>
</feature>
<feature type="compositionally biased region" description="Low complexity" evidence="7">
    <location>
        <begin position="1311"/>
        <end position="1327"/>
    </location>
</feature>
<dbReference type="CDD" id="cd00160">
    <property type="entry name" value="RhoGEF"/>
    <property type="match status" value="1"/>
</dbReference>
<dbReference type="InterPro" id="IPR051492">
    <property type="entry name" value="Dynamin-Rho_GEF"/>
</dbReference>
<feature type="compositionally biased region" description="Basic and acidic residues" evidence="7">
    <location>
        <begin position="614"/>
        <end position="623"/>
    </location>
</feature>
<feature type="compositionally biased region" description="Polar residues" evidence="7">
    <location>
        <begin position="545"/>
        <end position="572"/>
    </location>
</feature>
<dbReference type="SUPFAM" id="SSF48065">
    <property type="entry name" value="DBL homology domain (DH-domain)"/>
    <property type="match status" value="1"/>
</dbReference>
<feature type="domain" description="BAR" evidence="9">
    <location>
        <begin position="1614"/>
        <end position="1824"/>
    </location>
</feature>
<comment type="subcellular location">
    <subcellularLocation>
        <location evidence="1">Cell junction</location>
    </subcellularLocation>
    <subcellularLocation>
        <location evidence="2">Golgi apparatus</location>
        <location evidence="2">Golgi stack</location>
    </subcellularLocation>
</comment>
<feature type="compositionally biased region" description="Basic and acidic residues" evidence="7">
    <location>
        <begin position="712"/>
        <end position="727"/>
    </location>
</feature>
<evidence type="ECO:0000259" key="8">
    <source>
        <dbReference type="PROSITE" id="PS50010"/>
    </source>
</evidence>
<sequence length="2131" mass="235012">MSLQPQTSSLPDGGTNSKPTSSSTVGTTPQPLLTRRHHLCPSGTHFDPRSSLANALALSLPSLLVLRHHNIQEPPQPCSPVTVWDRLALLLPEAVPPQYHIDALQPPHSIMSTLDTARNHHRRTSQTLGYDPSVPPIDPTNIHHRANVSSPTDSLISPLQPYTYDPSAANRSIRSASFEQYASNASINGFTADPPRERHAPDPHDFYRQYQDRFSPSTPDGPGQADNALGKREDSMTTSRRQRRPLPVQQRADVAKPSPMLTRVQSHHGSRYPSSPSSADKSPLSATKSNPTMSHTARNRQTSLRDLVDRFNQTPDEVPPLPSRSESRSTSTNSNPPATGFPRARTSSQSKSHSRSSQEKLPGAQQRRGRTSVNGHKAQDFPNGVHAENVKRSMSNGIASQSMVDLAPSASGGTRQPLFGEIIPSSGNHLDPGYGIPVPRRRRGSEGSMHSPNPMFPGERKRFAQSPPPSSPSAWYRGNAPTLDEDKQEGILPELPPVIHRRTRSDFTAVPSAPPLPAHKPIAIPTDDALPLSPHNSGSKRDSQSRIPISTRRLSLNSDSGNSTPSTRNNSALDRHPTHILSPPRGSSGLPVPKKQPHSPQGIPQSPPVRKSPRRNEMARDLQRISTSPRLAAFISAPLPKKSPPLRSSRPRQPVSSASTSASRARAVDRYSGHENGGSRSPKGYRHRRPPELGGVDFAARRQKIQQAFTKTVKENERHEVEAERRRASIAQEQEAQSRPHDTVNSEPSLNSVSNHNISEETEILTAEDIQAIEEDVFQTPAEELAKSERELTIDTGHLGERSVLDLSLEDSPTLGVIGRFTNMNRVSEGDTTPTSDVEPSSAVTAGTSDSVDTFFDDEPQDEEDESQARASQPEHRTLMSHIMSLRDSSPASPTRLQNPVNGDETSSERDDRESIQIMLRDTPVLEKPEPNHLQQGVSNGTSAKDGEGSRWGTPSWTSSAKPRDGEREILMESIDELSPTQTHPRESNHLSVSTITSESTPQPWSPATFTSPQTARSSTLDSDTYSTINRVLDQYHDPSGVSPQVMHDVQQQIFTQSPDLARAGGWDPKKVTQLYLQQLARDRALARGNALPEPLKYKMHKAAPLQSPTAAPRQADDTDTSSEKILSPAVAPTHSRSQSLEVNNGDYPLTHRASLNHPDDWDMSPSIADWIAPQAQDSPAEEKPPVSSKTWEKPRRELSELDNQAAPKPAQISTDFRPQLPEIAGAGEGLGLAINITSPQDNDLPQMPPPPKHVPPAPPVEYIEPTAPSPTAVRPPTTQSVHSKRVSSTVPSLPGQNSGDSSRQSGTTIASSVQPSGSSSVSAGRPSVEERSVPPDAASKGVPPSAEQKRLVRRKHIIKELIDTEHSFGQDMKVVDDIYKGTCSVIIVSTEDVKTLFGNSDQIIAFSTNFLDALKQASKSVYILPKSKRWKSNRVSNSTTASTGTDDQSSMSGGELNEEEKDRTTFVGEAFGQHMAIMEKVYGDYLKNSDAANQKLQTLQKNEKVQIWLKECHAYAQDLTKAWSLDALLVKPVQRLTKYPLLLDQLLEATPENHPDFTQLDMAAREMKGISMRINEMKKRVDIMEQVTNNRKRKESDVRIGLSKAFGRRTEKLRQQVGLSDMVEDKQYSAISERFGSHFFQLQVVMRDVEMYTNDVQSYMRHFGDFSVAMEEHIDVQQTSYPESESKWRKFRQSMTEMTVTALTDHVNLVRKNVIDPMTTLLKLHDGPQKLMQKRNKRVMDYARYKAIKERGDKLDKKTSEQGEQYIAVNDTLKEELPKLFALTGKLVEACLNNFVQLQLQWQGVWRRKLSQAIDDQKIPTVGEIVTAFTGDFQYIEAQVLLLGVCNGAVLADAANLVGFLSPSTTLNGDDFAALDQSRQKSSLEMSKRRTLSVSSDMSPVLPAPDFGGRENGSFFGNMVAASASTSNVDSSRRMRASSAVSNNNNNSPQTPDIPGSYRSYSSSTTPSNPAPRRPNTATGRSSMQSPSLNRPTVETPDYNRMGEQPMLTNRPHSGTTYPQVNPPRSSSPTARYSGLFSSALPMSDSPRTESPVEFQSRRDFRILFLAASVYEFNIDRARREAGYPYLTYVAGEIFDVIGEKGELWLAKNQDDATCQVGWIWNKHFVKLAS</sequence>
<feature type="domain" description="DH" evidence="8">
    <location>
        <begin position="1354"/>
        <end position="1578"/>
    </location>
</feature>
<dbReference type="GO" id="GO:0031991">
    <property type="term" value="P:regulation of actomyosin contractile ring contraction"/>
    <property type="evidence" value="ECO:0007669"/>
    <property type="project" value="TreeGrafter"/>
</dbReference>
<feature type="compositionally biased region" description="Basic and acidic residues" evidence="7">
    <location>
        <begin position="194"/>
        <end position="211"/>
    </location>
</feature>
<feature type="compositionally biased region" description="Low complexity" evidence="7">
    <location>
        <begin position="271"/>
        <end position="285"/>
    </location>
</feature>
<feature type="region of interest" description="Disordered" evidence="7">
    <location>
        <begin position="1434"/>
        <end position="1461"/>
    </location>
</feature>
<organism evidence="10 11">
    <name type="scientific">Heterodermia speciosa</name>
    <dbReference type="NCBI Taxonomy" id="116794"/>
    <lineage>
        <taxon>Eukaryota</taxon>
        <taxon>Fungi</taxon>
        <taxon>Dikarya</taxon>
        <taxon>Ascomycota</taxon>
        <taxon>Pezizomycotina</taxon>
        <taxon>Lecanoromycetes</taxon>
        <taxon>OSLEUM clade</taxon>
        <taxon>Lecanoromycetidae</taxon>
        <taxon>Caliciales</taxon>
        <taxon>Physciaceae</taxon>
        <taxon>Heterodermia</taxon>
    </lineage>
</organism>
<feature type="compositionally biased region" description="Low complexity" evidence="7">
    <location>
        <begin position="1938"/>
        <end position="1949"/>
    </location>
</feature>
<dbReference type="Proteomes" id="UP000664521">
    <property type="component" value="Unassembled WGS sequence"/>
</dbReference>
<keyword evidence="5" id="KW-0965">Cell junction</keyword>
<dbReference type="CDD" id="cd07589">
    <property type="entry name" value="BAR_DNMBP"/>
    <property type="match status" value="1"/>
</dbReference>
<dbReference type="PANTHER" id="PTHR22834:SF20">
    <property type="entry name" value="SH3 DOMAIN-CONTAINING PROTEIN"/>
    <property type="match status" value="1"/>
</dbReference>
<feature type="compositionally biased region" description="Basic and acidic residues" evidence="7">
    <location>
        <begin position="1181"/>
        <end position="1200"/>
    </location>
</feature>
<keyword evidence="4" id="KW-0344">Guanine-nucleotide releasing factor</keyword>
<evidence type="ECO:0000259" key="9">
    <source>
        <dbReference type="PROSITE" id="PS51021"/>
    </source>
</evidence>
<feature type="compositionally biased region" description="Polar residues" evidence="7">
    <location>
        <begin position="745"/>
        <end position="757"/>
    </location>
</feature>
<feature type="compositionally biased region" description="Polar residues" evidence="7">
    <location>
        <begin position="990"/>
        <end position="1021"/>
    </location>
</feature>
<dbReference type="SUPFAM" id="SSF103657">
    <property type="entry name" value="BAR/IMD domain-like"/>
    <property type="match status" value="1"/>
</dbReference>
<dbReference type="OrthoDB" id="10256089at2759"/>
<protein>
    <recommendedName>
        <fullName evidence="3">Dynamin-binding protein</fullName>
    </recommendedName>
    <alternativeName>
        <fullName evidence="6">Scaffold protein Tuba</fullName>
    </alternativeName>
</protein>
<dbReference type="GO" id="GO:0005085">
    <property type="term" value="F:guanyl-nucleotide exchange factor activity"/>
    <property type="evidence" value="ECO:0007669"/>
    <property type="project" value="UniProtKB-KW"/>
</dbReference>